<evidence type="ECO:0000256" key="2">
    <source>
        <dbReference type="ARBA" id="ARBA00023125"/>
    </source>
</evidence>
<dbReference type="NCBIfam" id="NF033788">
    <property type="entry name" value="HTH_metalloreg"/>
    <property type="match status" value="1"/>
</dbReference>
<dbReference type="InterPro" id="IPR011991">
    <property type="entry name" value="ArsR-like_HTH"/>
</dbReference>
<dbReference type="Proteomes" id="UP001059380">
    <property type="component" value="Chromosome"/>
</dbReference>
<organism evidence="6 7">
    <name type="scientific">Occallatibacter riparius</name>
    <dbReference type="NCBI Taxonomy" id="1002689"/>
    <lineage>
        <taxon>Bacteria</taxon>
        <taxon>Pseudomonadati</taxon>
        <taxon>Acidobacteriota</taxon>
        <taxon>Terriglobia</taxon>
        <taxon>Terriglobales</taxon>
        <taxon>Acidobacteriaceae</taxon>
        <taxon>Occallatibacter</taxon>
    </lineage>
</organism>
<dbReference type="SUPFAM" id="SSF46785">
    <property type="entry name" value="Winged helix' DNA-binding domain"/>
    <property type="match status" value="1"/>
</dbReference>
<dbReference type="InterPro" id="IPR036390">
    <property type="entry name" value="WH_DNA-bd_sf"/>
</dbReference>
<name>A0A9J7BV99_9BACT</name>
<dbReference type="SMART" id="SM00418">
    <property type="entry name" value="HTH_ARSR"/>
    <property type="match status" value="1"/>
</dbReference>
<dbReference type="PANTHER" id="PTHR33154:SF33">
    <property type="entry name" value="TRANSCRIPTIONAL REPRESSOR SDPR"/>
    <property type="match status" value="1"/>
</dbReference>
<dbReference type="EMBL" id="CP093313">
    <property type="protein sequence ID" value="UWZ86803.1"/>
    <property type="molecule type" value="Genomic_DNA"/>
</dbReference>
<sequence>MEQMNDAEAAQIGKALGDPNRLAIYTDLAKHEELFCGEMHCKHPISAATLSHHLKVLADLGLIAYRKEGLNMYYRAIPERFAAYLQYLASVGPKIPSTSVGKPKRAKQRPSRSASSAKVRGQRTS</sequence>
<feature type="domain" description="HTH arsR-type" evidence="5">
    <location>
        <begin position="1"/>
        <end position="96"/>
    </location>
</feature>
<accession>A0A9J7BV99</accession>
<keyword evidence="3" id="KW-0804">Transcription</keyword>
<evidence type="ECO:0000256" key="3">
    <source>
        <dbReference type="ARBA" id="ARBA00023163"/>
    </source>
</evidence>
<dbReference type="Pfam" id="PF12840">
    <property type="entry name" value="HTH_20"/>
    <property type="match status" value="1"/>
</dbReference>
<reference evidence="6" key="1">
    <citation type="submission" date="2021-04" db="EMBL/GenBank/DDBJ databases">
        <title>Phylogenetic analysis of Acidobacteriaceae.</title>
        <authorList>
            <person name="Qiu L."/>
            <person name="Zhang Q."/>
        </authorList>
    </citation>
    <scope>NUCLEOTIDE SEQUENCE</scope>
    <source>
        <strain evidence="6">DSM 25168</strain>
    </source>
</reference>
<feature type="compositionally biased region" description="Polar residues" evidence="4">
    <location>
        <begin position="111"/>
        <end position="125"/>
    </location>
</feature>
<evidence type="ECO:0000256" key="1">
    <source>
        <dbReference type="ARBA" id="ARBA00023015"/>
    </source>
</evidence>
<evidence type="ECO:0000259" key="5">
    <source>
        <dbReference type="PROSITE" id="PS50987"/>
    </source>
</evidence>
<evidence type="ECO:0000313" key="7">
    <source>
        <dbReference type="Proteomes" id="UP001059380"/>
    </source>
</evidence>
<dbReference type="KEGG" id="orp:MOP44_12840"/>
<dbReference type="RefSeq" id="WP_260796440.1">
    <property type="nucleotide sequence ID" value="NZ_CP093313.1"/>
</dbReference>
<dbReference type="InterPro" id="IPR001845">
    <property type="entry name" value="HTH_ArsR_DNA-bd_dom"/>
</dbReference>
<dbReference type="GO" id="GO:0003700">
    <property type="term" value="F:DNA-binding transcription factor activity"/>
    <property type="evidence" value="ECO:0007669"/>
    <property type="project" value="InterPro"/>
</dbReference>
<dbReference type="AlphaFoldDB" id="A0A9J7BV99"/>
<dbReference type="PROSITE" id="PS50987">
    <property type="entry name" value="HTH_ARSR_2"/>
    <property type="match status" value="1"/>
</dbReference>
<keyword evidence="1" id="KW-0805">Transcription regulation</keyword>
<dbReference type="CDD" id="cd00090">
    <property type="entry name" value="HTH_ARSR"/>
    <property type="match status" value="1"/>
</dbReference>
<protein>
    <submittedName>
        <fullName evidence="6">Metalloregulator ArsR/SmtB family transcription factor</fullName>
    </submittedName>
</protein>
<dbReference type="PANTHER" id="PTHR33154">
    <property type="entry name" value="TRANSCRIPTIONAL REGULATOR, ARSR FAMILY"/>
    <property type="match status" value="1"/>
</dbReference>
<dbReference type="GO" id="GO:0003677">
    <property type="term" value="F:DNA binding"/>
    <property type="evidence" value="ECO:0007669"/>
    <property type="project" value="UniProtKB-KW"/>
</dbReference>
<dbReference type="InterPro" id="IPR051081">
    <property type="entry name" value="HTH_MetalResp_TranReg"/>
</dbReference>
<evidence type="ECO:0000313" key="6">
    <source>
        <dbReference type="EMBL" id="UWZ86803.1"/>
    </source>
</evidence>
<keyword evidence="2" id="KW-0238">DNA-binding</keyword>
<dbReference type="Gene3D" id="1.10.10.10">
    <property type="entry name" value="Winged helix-like DNA-binding domain superfamily/Winged helix DNA-binding domain"/>
    <property type="match status" value="1"/>
</dbReference>
<dbReference type="PRINTS" id="PR00778">
    <property type="entry name" value="HTHARSR"/>
</dbReference>
<keyword evidence="7" id="KW-1185">Reference proteome</keyword>
<proteinExistence type="predicted"/>
<feature type="region of interest" description="Disordered" evidence="4">
    <location>
        <begin position="93"/>
        <end position="125"/>
    </location>
</feature>
<dbReference type="InterPro" id="IPR036388">
    <property type="entry name" value="WH-like_DNA-bd_sf"/>
</dbReference>
<evidence type="ECO:0000256" key="4">
    <source>
        <dbReference type="SAM" id="MobiDB-lite"/>
    </source>
</evidence>
<gene>
    <name evidence="6" type="ORF">MOP44_12840</name>
</gene>